<evidence type="ECO:0000256" key="3">
    <source>
        <dbReference type="ARBA" id="ARBA00023004"/>
    </source>
</evidence>
<dbReference type="CDD" id="cd07402">
    <property type="entry name" value="MPP_GpdQ"/>
    <property type="match status" value="1"/>
</dbReference>
<dbReference type="PANTHER" id="PTHR42988">
    <property type="entry name" value="PHOSPHOHYDROLASE"/>
    <property type="match status" value="1"/>
</dbReference>
<dbReference type="PANTHER" id="PTHR42988:SF2">
    <property type="entry name" value="CYCLIC NUCLEOTIDE PHOSPHODIESTERASE CBUA0032-RELATED"/>
    <property type="match status" value="1"/>
</dbReference>
<organism evidence="6 7">
    <name type="scientific">Pararobbsia silviterrae</name>
    <dbReference type="NCBI Taxonomy" id="1792498"/>
    <lineage>
        <taxon>Bacteria</taxon>
        <taxon>Pseudomonadati</taxon>
        <taxon>Pseudomonadota</taxon>
        <taxon>Betaproteobacteria</taxon>
        <taxon>Burkholderiales</taxon>
        <taxon>Burkholderiaceae</taxon>
        <taxon>Pararobbsia</taxon>
    </lineage>
</organism>
<feature type="domain" description="Calcineurin-like phosphoesterase" evidence="5">
    <location>
        <begin position="1"/>
        <end position="199"/>
    </location>
</feature>
<dbReference type="InterPro" id="IPR050884">
    <property type="entry name" value="CNP_phosphodiesterase-III"/>
</dbReference>
<evidence type="ECO:0000256" key="4">
    <source>
        <dbReference type="ARBA" id="ARBA00025742"/>
    </source>
</evidence>
<dbReference type="RefSeq" id="WP_121088501.1">
    <property type="nucleotide sequence ID" value="NZ_RBZU01000009.1"/>
</dbReference>
<dbReference type="InterPro" id="IPR026575">
    <property type="entry name" value="GpdQ/CpdA-like"/>
</dbReference>
<proteinExistence type="inferred from homology"/>
<dbReference type="OrthoDB" id="9784378at2"/>
<dbReference type="SUPFAM" id="SSF56300">
    <property type="entry name" value="Metallo-dependent phosphatases"/>
    <property type="match status" value="1"/>
</dbReference>
<evidence type="ECO:0000259" key="5">
    <source>
        <dbReference type="Pfam" id="PF00149"/>
    </source>
</evidence>
<dbReference type="AlphaFoldDB" id="A0A494XRX8"/>
<evidence type="ECO:0000313" key="7">
    <source>
        <dbReference type="Proteomes" id="UP000270342"/>
    </source>
</evidence>
<dbReference type="GO" id="GO:0046872">
    <property type="term" value="F:metal ion binding"/>
    <property type="evidence" value="ECO:0007669"/>
    <property type="project" value="UniProtKB-KW"/>
</dbReference>
<name>A0A494XRX8_9BURK</name>
<comment type="caution">
    <text evidence="6">The sequence shown here is derived from an EMBL/GenBank/DDBJ whole genome shotgun (WGS) entry which is preliminary data.</text>
</comment>
<protein>
    <submittedName>
        <fullName evidence="6">Phosphodiesterase</fullName>
    </submittedName>
</protein>
<keyword evidence="2" id="KW-0378">Hydrolase</keyword>
<dbReference type="GO" id="GO:0004112">
    <property type="term" value="F:cyclic-nucleotide phosphodiesterase activity"/>
    <property type="evidence" value="ECO:0007669"/>
    <property type="project" value="InterPro"/>
</dbReference>
<sequence>MRLAQISDLHIKPVGELAYDSIDTADFLARAVDGLNALGDQIDAVIATGDLVDAGRPDEYAHLRTHLDRLAKPCYLMVGNHDARAPLRDAFHDHLYLRDGGAFVQYAFDVGPLHVIALDSLNDGESSGTLCAARLDWLRTHLEHCRERPVVIALHHPPFETGIAEMDSICLAADDARAFAQIVHAHPNIERVIAGHVHRAIVRRFGGTIASTCPSTAHQVALDFRAHVPLGHIMEPPGFAIHDWQPDRGLVTHYAPLGQYGKATPY</sequence>
<evidence type="ECO:0000256" key="2">
    <source>
        <dbReference type="ARBA" id="ARBA00022801"/>
    </source>
</evidence>
<keyword evidence="7" id="KW-1185">Reference proteome</keyword>
<comment type="similarity">
    <text evidence="4">Belongs to the cyclic nucleotide phosphodiesterase class-III family.</text>
</comment>
<reference evidence="6 7" key="1">
    <citation type="submission" date="2018-10" db="EMBL/GenBank/DDBJ databases">
        <title>Robbsia sp. DHC34, isolated from soil.</title>
        <authorList>
            <person name="Gao Z.-H."/>
            <person name="Qiu L.-H."/>
        </authorList>
    </citation>
    <scope>NUCLEOTIDE SEQUENCE [LARGE SCALE GENOMIC DNA]</scope>
    <source>
        <strain evidence="6 7">DHC34</strain>
    </source>
</reference>
<keyword evidence="1" id="KW-0479">Metal-binding</keyword>
<dbReference type="Gene3D" id="3.60.21.40">
    <property type="entry name" value="GpdQ, catalytic alpha/beta sandwich domain"/>
    <property type="match status" value="1"/>
</dbReference>
<dbReference type="InterPro" id="IPR042281">
    <property type="entry name" value="GpdQ_beta-strand"/>
</dbReference>
<evidence type="ECO:0000256" key="1">
    <source>
        <dbReference type="ARBA" id="ARBA00022723"/>
    </source>
</evidence>
<dbReference type="Gene3D" id="3.30.750.180">
    <property type="entry name" value="GpdQ, beta-strand dimerisation domain"/>
    <property type="match status" value="1"/>
</dbReference>
<dbReference type="Pfam" id="PF00149">
    <property type="entry name" value="Metallophos"/>
    <property type="match status" value="1"/>
</dbReference>
<keyword evidence="3" id="KW-0408">Iron</keyword>
<dbReference type="InterPro" id="IPR029052">
    <property type="entry name" value="Metallo-depent_PP-like"/>
</dbReference>
<dbReference type="InterPro" id="IPR004843">
    <property type="entry name" value="Calcineurin-like_PHP"/>
</dbReference>
<gene>
    <name evidence="6" type="ORF">D7S86_19390</name>
</gene>
<dbReference type="EMBL" id="RBZU01000009">
    <property type="protein sequence ID" value="RKP50283.1"/>
    <property type="molecule type" value="Genomic_DNA"/>
</dbReference>
<accession>A0A494XRX8</accession>
<dbReference type="InterPro" id="IPR042283">
    <property type="entry name" value="GpdQ_catalytic"/>
</dbReference>
<evidence type="ECO:0000313" key="6">
    <source>
        <dbReference type="EMBL" id="RKP50283.1"/>
    </source>
</evidence>
<dbReference type="Proteomes" id="UP000270342">
    <property type="component" value="Unassembled WGS sequence"/>
</dbReference>